<protein>
    <submittedName>
        <fullName evidence="1">Uncharacterized protein</fullName>
    </submittedName>
</protein>
<accession>A0ACC3SB19</accession>
<organism evidence="1 2">
    <name type="scientific">Zalaria obscura</name>
    <dbReference type="NCBI Taxonomy" id="2024903"/>
    <lineage>
        <taxon>Eukaryota</taxon>
        <taxon>Fungi</taxon>
        <taxon>Dikarya</taxon>
        <taxon>Ascomycota</taxon>
        <taxon>Pezizomycotina</taxon>
        <taxon>Dothideomycetes</taxon>
        <taxon>Dothideomycetidae</taxon>
        <taxon>Dothideales</taxon>
        <taxon>Zalariaceae</taxon>
        <taxon>Zalaria</taxon>
    </lineage>
</organism>
<evidence type="ECO:0000313" key="2">
    <source>
        <dbReference type="Proteomes" id="UP001320706"/>
    </source>
</evidence>
<sequence length="406" mass="44119">MVWPGDAVRCACVPRCTLPRDVTPLPFLHAEAREPYVEPPCIVSLVARLAIELSDSERKNGAYSSSNIQAALEGLHQDGLLLLKNVVDIDHIDHLREVMGAETQYLINGKERGGVFNQGVKSNILQSPPVARRDCLYDDVYFNSFVIQIANANKTKRPTFASAASKTVFVVADMKKGATATPGRDGLLRWRVKDGKGDKTQIIHIKYVLQAVGGIVPGDVVGSIVFSKTGAVLEREVRLCSSIWATVENGNITGLTEGKVYTDDENVKDVYDGKGRRTMLPLDEIHGYHSAAQIRSNNSQQTGAGSHSVTEGESYEGPSTFVAGSASASNVSGRRQEVVPMADDSEMFDDDGVAPARETSATAPQPAQLRTITWQTSMIDDGFKDIEDLSILLKIRDADLTRQTVT</sequence>
<gene>
    <name evidence="1" type="ORF">M8818_006012</name>
</gene>
<comment type="caution">
    <text evidence="1">The sequence shown here is derived from an EMBL/GenBank/DDBJ whole genome shotgun (WGS) entry which is preliminary data.</text>
</comment>
<reference evidence="1" key="1">
    <citation type="submission" date="2024-02" db="EMBL/GenBank/DDBJ databases">
        <title>Metagenome Assembled Genome of Zalaria obscura JY119.</title>
        <authorList>
            <person name="Vighnesh L."/>
            <person name="Jagadeeshwari U."/>
            <person name="Venkata Ramana C."/>
            <person name="Sasikala C."/>
        </authorList>
    </citation>
    <scope>NUCLEOTIDE SEQUENCE</scope>
    <source>
        <strain evidence="1">JY119</strain>
    </source>
</reference>
<keyword evidence="2" id="KW-1185">Reference proteome</keyword>
<name>A0ACC3SB19_9PEZI</name>
<evidence type="ECO:0000313" key="1">
    <source>
        <dbReference type="EMBL" id="KAK8200697.1"/>
    </source>
</evidence>
<dbReference type="EMBL" id="JAMKPW020000038">
    <property type="protein sequence ID" value="KAK8200697.1"/>
    <property type="molecule type" value="Genomic_DNA"/>
</dbReference>
<dbReference type="Proteomes" id="UP001320706">
    <property type="component" value="Unassembled WGS sequence"/>
</dbReference>
<proteinExistence type="predicted"/>